<evidence type="ECO:0000256" key="1">
    <source>
        <dbReference type="SAM" id="Phobius"/>
    </source>
</evidence>
<proteinExistence type="predicted"/>
<keyword evidence="1" id="KW-0812">Transmembrane</keyword>
<organism evidence="2 3">
    <name type="scientific">Helicobacter heilmannii</name>
    <dbReference type="NCBI Taxonomy" id="35817"/>
    <lineage>
        <taxon>Bacteria</taxon>
        <taxon>Pseudomonadati</taxon>
        <taxon>Campylobacterota</taxon>
        <taxon>Epsilonproteobacteria</taxon>
        <taxon>Campylobacterales</taxon>
        <taxon>Helicobacteraceae</taxon>
        <taxon>Helicobacter</taxon>
    </lineage>
</organism>
<dbReference type="Proteomes" id="UP000046090">
    <property type="component" value="Unassembled WGS sequence"/>
</dbReference>
<gene>
    <name evidence="2" type="ORF">HHE01_04400</name>
</gene>
<evidence type="ECO:0000313" key="3">
    <source>
        <dbReference type="Proteomes" id="UP000046090"/>
    </source>
</evidence>
<dbReference type="AlphaFoldDB" id="A0A0K2YAA8"/>
<keyword evidence="3" id="KW-1185">Reference proteome</keyword>
<dbReference type="EMBL" id="CDMK01000002">
    <property type="protein sequence ID" value="CRI34639.1"/>
    <property type="molecule type" value="Genomic_DNA"/>
</dbReference>
<protein>
    <submittedName>
        <fullName evidence="2">Uncharacterized protein</fullName>
    </submittedName>
</protein>
<keyword evidence="1" id="KW-0472">Membrane</keyword>
<reference evidence="3" key="1">
    <citation type="submission" date="2014-12" db="EMBL/GenBank/DDBJ databases">
        <authorList>
            <person name="Smet A."/>
        </authorList>
    </citation>
    <scope>NUCLEOTIDE SEQUENCE [LARGE SCALE GENOMIC DNA]</scope>
</reference>
<keyword evidence="1" id="KW-1133">Transmembrane helix</keyword>
<accession>A0A0K2YAA8</accession>
<evidence type="ECO:0000313" key="2">
    <source>
        <dbReference type="EMBL" id="CRI34639.1"/>
    </source>
</evidence>
<sequence length="48" mass="5609">MYPLHFFTSPLFKTLCVAFFLKAVLSGFKRRGRCLKRGLKGSLWKMNI</sequence>
<name>A0A0K2YAA8_HELHE</name>
<feature type="transmembrane region" description="Helical" evidence="1">
    <location>
        <begin position="6"/>
        <end position="28"/>
    </location>
</feature>